<dbReference type="AlphaFoldDB" id="A0AAV8SMI3"/>
<evidence type="ECO:0000313" key="1">
    <source>
        <dbReference type="EMBL" id="KAJ8753502.1"/>
    </source>
</evidence>
<accession>A0AAV8SMI3</accession>
<dbReference type="Proteomes" id="UP001159364">
    <property type="component" value="Linkage Group LG10"/>
</dbReference>
<proteinExistence type="predicted"/>
<keyword evidence="2" id="KW-1185">Reference proteome</keyword>
<protein>
    <submittedName>
        <fullName evidence="1">Uncharacterized protein</fullName>
    </submittedName>
</protein>
<dbReference type="EMBL" id="JAIWQS010000010">
    <property type="protein sequence ID" value="KAJ8753502.1"/>
    <property type="molecule type" value="Genomic_DNA"/>
</dbReference>
<evidence type="ECO:0000313" key="2">
    <source>
        <dbReference type="Proteomes" id="UP001159364"/>
    </source>
</evidence>
<name>A0AAV8SMI3_9ROSI</name>
<sequence length="250" mass="27829">MTFRAEALVPVEVVLYNHRISSYEEERNDEACKAELILLNKDRDRAATRSEAIRQKATKFYNKRVAKTGSWNQAMPRAKILDRSASTSFSQVAKTGSWNQAMPRAKILDRSTSTSLARLPRQDLGTRRCQEPKSWIARPGCQDRILEPGDAKSQNLGSLGLYITQPGCQDRILEPGDAKSQNLGSLGQVAKTGSWNQAMPRAKILDRSASASLGQVLLSRSTMTLSNPTTDRRTSSALVRYLLFEKIIQS</sequence>
<organism evidence="1 2">
    <name type="scientific">Erythroxylum novogranatense</name>
    <dbReference type="NCBI Taxonomy" id="1862640"/>
    <lineage>
        <taxon>Eukaryota</taxon>
        <taxon>Viridiplantae</taxon>
        <taxon>Streptophyta</taxon>
        <taxon>Embryophyta</taxon>
        <taxon>Tracheophyta</taxon>
        <taxon>Spermatophyta</taxon>
        <taxon>Magnoliopsida</taxon>
        <taxon>eudicotyledons</taxon>
        <taxon>Gunneridae</taxon>
        <taxon>Pentapetalae</taxon>
        <taxon>rosids</taxon>
        <taxon>fabids</taxon>
        <taxon>Malpighiales</taxon>
        <taxon>Erythroxylaceae</taxon>
        <taxon>Erythroxylum</taxon>
    </lineage>
</organism>
<reference evidence="1 2" key="1">
    <citation type="submission" date="2021-09" db="EMBL/GenBank/DDBJ databases">
        <title>Genomic insights and catalytic innovation underlie evolution of tropane alkaloids biosynthesis.</title>
        <authorList>
            <person name="Wang Y.-J."/>
            <person name="Tian T."/>
            <person name="Huang J.-P."/>
            <person name="Huang S.-X."/>
        </authorList>
    </citation>
    <scope>NUCLEOTIDE SEQUENCE [LARGE SCALE GENOMIC DNA]</scope>
    <source>
        <strain evidence="1">KIB-2018</strain>
        <tissue evidence="1">Leaf</tissue>
    </source>
</reference>
<comment type="caution">
    <text evidence="1">The sequence shown here is derived from an EMBL/GenBank/DDBJ whole genome shotgun (WGS) entry which is preliminary data.</text>
</comment>
<gene>
    <name evidence="1" type="ORF">K2173_022743</name>
</gene>